<evidence type="ECO:0000313" key="11">
    <source>
        <dbReference type="Proteomes" id="UP000190911"/>
    </source>
</evidence>
<feature type="transmembrane region" description="Helical" evidence="7">
    <location>
        <begin position="139"/>
        <end position="162"/>
    </location>
</feature>
<evidence type="ECO:0000259" key="9">
    <source>
        <dbReference type="Pfam" id="PF13515"/>
    </source>
</evidence>
<feature type="domain" description="Integral membrane bound transporter" evidence="9">
    <location>
        <begin position="400"/>
        <end position="520"/>
    </location>
</feature>
<keyword evidence="3 7" id="KW-0812">Transmembrane</keyword>
<dbReference type="GO" id="GO:0005886">
    <property type="term" value="C:plasma membrane"/>
    <property type="evidence" value="ECO:0007669"/>
    <property type="project" value="UniProtKB-SubCell"/>
</dbReference>
<keyword evidence="5 7" id="KW-0472">Membrane</keyword>
<dbReference type="NCBIfam" id="TIGR01666">
    <property type="entry name" value="YCCS"/>
    <property type="match status" value="1"/>
</dbReference>
<feature type="domain" description="Integral membrane protein YccS N-terminal" evidence="8">
    <location>
        <begin position="66"/>
        <end position="346"/>
    </location>
</feature>
<feature type="transmembrane region" description="Helical" evidence="7">
    <location>
        <begin position="89"/>
        <end position="106"/>
    </location>
</feature>
<dbReference type="InterPro" id="IPR010019">
    <property type="entry name" value="Integral_membrane_YccS"/>
</dbReference>
<comment type="similarity">
    <text evidence="6">Belongs to the YccS/YhfK family.</text>
</comment>
<evidence type="ECO:0000256" key="6">
    <source>
        <dbReference type="ARBA" id="ARBA00043993"/>
    </source>
</evidence>
<sequence length="701" mass="77553">MTHPLRRLWTLNAFADSLRVCIALSAALAISLLLGRIGLVIPLFLGIIACALADTDDDWQGRLQALGVTLGCFVLASTVVQWLYPWPWLFAPGLFLFTFGVIMLGAIGQRYATTALGTLILALYAMLNREQHGDAAAAQQLLLIAGAAGYGLISVIWSALFARQPLKQSLARLYKALGKLLMLKAALFEPVRGADIDARRLAFAHRNADVLAAFQQTKEMLFRRLEGRHDAPKLNRYLRLYFIAQDIHERACSTHYPYDALMRAFFHHDVLFRCQRLLDQQGLACRRLAKSLLLNRTFDHHQSEQALTDLHASIESLSERGRQEWQPLLPPLNALADNLAALEARLADAHNPEALADSQLHDRSPATLKDAWQRVRQSLTPASPTFRHAVRLATALTAGYALVQWLDPTQGVWVLLTTLFVCRPNFAATRRFLYRRVAGTVAGLVAGWALISLFPAPGIQSLIAVAAGVTFFASRERSYLLATAAITLLVLCSFNQVGDGFDLIWPRLLDTLLGALIAALAVRFVLPDWQRRRVYVEAATLLDSQRRYLAAIIHQYAAGKRDDLAYRLARRNAHSADAAFSTLLGDMRNEPGHKRDAEAGMRFWLLANALLSHLSALGAHREPLAEHAALVPIAEQLGERLEELGNALAARRQAPSRPPPLIPTAPFEHADAATQRMVSQLELIAEQLAPLHEATNRLVAD</sequence>
<dbReference type="InterPro" id="IPR049453">
    <property type="entry name" value="Memb_transporter_dom"/>
</dbReference>
<dbReference type="STRING" id="29571.SAMN05878437_1887"/>
<gene>
    <name evidence="10" type="ORF">SAMN05878437_1887</name>
</gene>
<keyword evidence="11" id="KW-1185">Reference proteome</keyword>
<evidence type="ECO:0000259" key="8">
    <source>
        <dbReference type="Pfam" id="PF12805"/>
    </source>
</evidence>
<feature type="transmembrane region" description="Helical" evidence="7">
    <location>
        <begin position="480"/>
        <end position="498"/>
    </location>
</feature>
<dbReference type="RefSeq" id="WP_079553144.1">
    <property type="nucleotide sequence ID" value="NZ_LT670847.1"/>
</dbReference>
<dbReference type="AlphaFoldDB" id="A0A1M7H3K4"/>
<evidence type="ECO:0000256" key="5">
    <source>
        <dbReference type="ARBA" id="ARBA00023136"/>
    </source>
</evidence>
<feature type="transmembrane region" description="Helical" evidence="7">
    <location>
        <begin position="433"/>
        <end position="451"/>
    </location>
</feature>
<dbReference type="NCBIfam" id="TIGR01667">
    <property type="entry name" value="YCCS_YHFK"/>
    <property type="match status" value="1"/>
</dbReference>
<dbReference type="Pfam" id="PF13515">
    <property type="entry name" value="FUSC_2"/>
    <property type="match status" value="1"/>
</dbReference>
<organism evidence="10 11">
    <name type="scientific">Vreelandella subglaciescola</name>
    <dbReference type="NCBI Taxonomy" id="29571"/>
    <lineage>
        <taxon>Bacteria</taxon>
        <taxon>Pseudomonadati</taxon>
        <taxon>Pseudomonadota</taxon>
        <taxon>Gammaproteobacteria</taxon>
        <taxon>Oceanospirillales</taxon>
        <taxon>Halomonadaceae</taxon>
        <taxon>Vreelandella</taxon>
    </lineage>
</organism>
<evidence type="ECO:0000256" key="7">
    <source>
        <dbReference type="SAM" id="Phobius"/>
    </source>
</evidence>
<feature type="transmembrane region" description="Helical" evidence="7">
    <location>
        <begin position="20"/>
        <end position="53"/>
    </location>
</feature>
<comment type="subcellular location">
    <subcellularLocation>
        <location evidence="1">Cell membrane</location>
        <topology evidence="1">Multi-pass membrane protein</topology>
    </subcellularLocation>
</comment>
<dbReference type="Pfam" id="PF12805">
    <property type="entry name" value="FUSC-like"/>
    <property type="match status" value="1"/>
</dbReference>
<dbReference type="EMBL" id="LT670847">
    <property type="protein sequence ID" value="SHM23254.1"/>
    <property type="molecule type" value="Genomic_DNA"/>
</dbReference>
<evidence type="ECO:0000256" key="2">
    <source>
        <dbReference type="ARBA" id="ARBA00022475"/>
    </source>
</evidence>
<dbReference type="InterPro" id="IPR032692">
    <property type="entry name" value="YccS_N"/>
</dbReference>
<keyword evidence="4 7" id="KW-1133">Transmembrane helix</keyword>
<accession>A0A1M7H3K4</accession>
<feature type="transmembrane region" description="Helical" evidence="7">
    <location>
        <begin position="111"/>
        <end position="127"/>
    </location>
</feature>
<keyword evidence="2" id="KW-1003">Cell membrane</keyword>
<dbReference type="OrthoDB" id="8670769at2"/>
<proteinExistence type="inferred from homology"/>
<dbReference type="InterPro" id="IPR010020">
    <property type="entry name" value="Integral_membrane_YCCS_YHJK"/>
</dbReference>
<dbReference type="InParanoid" id="A0A1M7H3K4"/>
<dbReference type="FunCoup" id="A0A1M7H3K4">
    <property type="interactions" value="53"/>
</dbReference>
<protein>
    <submittedName>
        <fullName evidence="10">TIGR01666 family membrane protein</fullName>
    </submittedName>
</protein>
<feature type="transmembrane region" description="Helical" evidence="7">
    <location>
        <begin position="65"/>
        <end position="83"/>
    </location>
</feature>
<feature type="transmembrane region" description="Helical" evidence="7">
    <location>
        <begin position="504"/>
        <end position="526"/>
    </location>
</feature>
<evidence type="ECO:0000313" key="10">
    <source>
        <dbReference type="EMBL" id="SHM23254.1"/>
    </source>
</evidence>
<name>A0A1M7H3K4_9GAMM</name>
<evidence type="ECO:0000256" key="1">
    <source>
        <dbReference type="ARBA" id="ARBA00004651"/>
    </source>
</evidence>
<dbReference type="Proteomes" id="UP000190911">
    <property type="component" value="Chromosome I"/>
</dbReference>
<dbReference type="PANTHER" id="PTHR30509:SF8">
    <property type="entry name" value="INNER MEMBRANE PROTEIN YCCS"/>
    <property type="match status" value="1"/>
</dbReference>
<evidence type="ECO:0000256" key="4">
    <source>
        <dbReference type="ARBA" id="ARBA00022989"/>
    </source>
</evidence>
<dbReference type="PANTHER" id="PTHR30509">
    <property type="entry name" value="P-HYDROXYBENZOIC ACID EFFLUX PUMP SUBUNIT-RELATED"/>
    <property type="match status" value="1"/>
</dbReference>
<reference evidence="10 11" key="1">
    <citation type="submission" date="2016-11" db="EMBL/GenBank/DDBJ databases">
        <authorList>
            <person name="Jaros S."/>
            <person name="Januszkiewicz K."/>
            <person name="Wedrychowicz H."/>
        </authorList>
    </citation>
    <scope>NUCLEOTIDE SEQUENCE [LARGE SCALE GENOMIC DNA]</scope>
    <source>
        <strain evidence="10 11">ACAM 12</strain>
    </source>
</reference>
<evidence type="ECO:0000256" key="3">
    <source>
        <dbReference type="ARBA" id="ARBA00022692"/>
    </source>
</evidence>